<sequence>MDGTMTTEQMDYLDDERAGRHEIIPGAKPVPSSPLALEVQAQNRIGISSTAISATEPTVEPMTRSIDVPAGLIESGAWGDPIDVLRFLRTANGVPNHVPVAIADLPDGGTRITFS</sequence>
<organism evidence="1 2">
    <name type="scientific">Microbacterium phage Appa</name>
    <dbReference type="NCBI Taxonomy" id="2182350"/>
    <lineage>
        <taxon>Viruses</taxon>
        <taxon>Duplodnaviria</taxon>
        <taxon>Heunggongvirae</taxon>
        <taxon>Uroviricota</taxon>
        <taxon>Caudoviricetes</taxon>
        <taxon>Appavirus</taxon>
        <taxon>Appavirus appa</taxon>
    </lineage>
</organism>
<evidence type="ECO:0000313" key="1">
    <source>
        <dbReference type="EMBL" id="AWN03243.1"/>
    </source>
</evidence>
<dbReference type="EMBL" id="MH153799">
    <property type="protein sequence ID" value="AWN03243.1"/>
    <property type="molecule type" value="Genomic_DNA"/>
</dbReference>
<reference evidence="1 2" key="1">
    <citation type="submission" date="2018-03" db="EMBL/GenBank/DDBJ databases">
        <authorList>
            <person name="Zack K.M."/>
            <person name="Garlena R.A."/>
            <person name="Russell D.A."/>
            <person name="Pope W.H."/>
            <person name="Jacobs-Sera D."/>
            <person name="Hatfull G.F."/>
        </authorList>
    </citation>
    <scope>NUCLEOTIDE SEQUENCE [LARGE SCALE GENOMIC DNA]</scope>
</reference>
<keyword evidence="2" id="KW-1185">Reference proteome</keyword>
<proteinExistence type="predicted"/>
<protein>
    <submittedName>
        <fullName evidence="1">Uncharacterized protein</fullName>
    </submittedName>
</protein>
<name>A0A2U8UHY9_9CAUD</name>
<gene>
    <name evidence="1" type="primary">62</name>
    <name evidence="1" type="ORF">PBI_APPA_62</name>
</gene>
<evidence type="ECO:0000313" key="2">
    <source>
        <dbReference type="Proteomes" id="UP000246517"/>
    </source>
</evidence>
<dbReference type="GeneID" id="54992056"/>
<accession>A0A2U8UHY9</accession>
<dbReference type="KEGG" id="vg:54992056"/>
<dbReference type="RefSeq" id="YP_009801538.1">
    <property type="nucleotide sequence ID" value="NC_047972.1"/>
</dbReference>
<dbReference type="Proteomes" id="UP000246517">
    <property type="component" value="Segment"/>
</dbReference>